<dbReference type="EMBL" id="CAJHIA010000004">
    <property type="protein sequence ID" value="CAD6441346.1"/>
    <property type="molecule type" value="Genomic_DNA"/>
</dbReference>
<feature type="region of interest" description="Disordered" evidence="1">
    <location>
        <begin position="1"/>
        <end position="43"/>
    </location>
</feature>
<proteinExistence type="predicted"/>
<evidence type="ECO:0000256" key="1">
    <source>
        <dbReference type="SAM" id="MobiDB-lite"/>
    </source>
</evidence>
<feature type="region of interest" description="Disordered" evidence="1">
    <location>
        <begin position="383"/>
        <end position="430"/>
    </location>
</feature>
<feature type="compositionally biased region" description="Basic residues" evidence="1">
    <location>
        <begin position="578"/>
        <end position="589"/>
    </location>
</feature>
<feature type="compositionally biased region" description="Basic residues" evidence="1">
    <location>
        <begin position="29"/>
        <end position="43"/>
    </location>
</feature>
<gene>
    <name evidence="2" type="ORF">SCLTRI_LOCUS1134</name>
</gene>
<evidence type="ECO:0000313" key="3">
    <source>
        <dbReference type="Proteomes" id="UP000624404"/>
    </source>
</evidence>
<feature type="compositionally biased region" description="Pro residues" evidence="1">
    <location>
        <begin position="132"/>
        <end position="142"/>
    </location>
</feature>
<dbReference type="AlphaFoldDB" id="A0A8H2ZKQ8"/>
<feature type="region of interest" description="Disordered" evidence="1">
    <location>
        <begin position="326"/>
        <end position="357"/>
    </location>
</feature>
<feature type="compositionally biased region" description="Low complexity" evidence="1">
    <location>
        <begin position="520"/>
        <end position="533"/>
    </location>
</feature>
<feature type="region of interest" description="Disordered" evidence="1">
    <location>
        <begin position="95"/>
        <end position="191"/>
    </location>
</feature>
<reference evidence="2" key="1">
    <citation type="submission" date="2020-10" db="EMBL/GenBank/DDBJ databases">
        <authorList>
            <person name="Kusch S."/>
        </authorList>
    </citation>
    <scope>NUCLEOTIDE SEQUENCE</scope>
    <source>
        <strain evidence="2">SwB9</strain>
    </source>
</reference>
<feature type="region of interest" description="Disordered" evidence="1">
    <location>
        <begin position="220"/>
        <end position="254"/>
    </location>
</feature>
<accession>A0A8H2ZKQ8</accession>
<dbReference type="OrthoDB" id="3946700at2759"/>
<dbReference type="Proteomes" id="UP000624404">
    <property type="component" value="Unassembled WGS sequence"/>
</dbReference>
<comment type="caution">
    <text evidence="2">The sequence shown here is derived from an EMBL/GenBank/DDBJ whole genome shotgun (WGS) entry which is preliminary data.</text>
</comment>
<feature type="compositionally biased region" description="Polar residues" evidence="1">
    <location>
        <begin position="343"/>
        <end position="355"/>
    </location>
</feature>
<name>A0A8H2ZKQ8_9HELO</name>
<keyword evidence="3" id="KW-1185">Reference proteome</keyword>
<protein>
    <submittedName>
        <fullName evidence="2">588f2f38-d53c-4cb1-a0f5-c9360ccb199b</fullName>
    </submittedName>
</protein>
<feature type="compositionally biased region" description="Polar residues" evidence="1">
    <location>
        <begin position="162"/>
        <end position="174"/>
    </location>
</feature>
<feature type="compositionally biased region" description="Polar residues" evidence="1">
    <location>
        <begin position="534"/>
        <end position="552"/>
    </location>
</feature>
<sequence>MGLPIFFEPSVPDSPSKETEKSTSGARSAIRRHPLRGNRPVYHARRRRAYLDNYERDTNSLELFQHLYQQQSIRPSARVSITTSTRDAMREAMREHSLSAVPPSLSFERQSSRGAEADGPLMPAVPESRDYPNPPIGDPQGPPRILRTSVISISPYPETDTHSVSRPSGDMSTSEVDDRNMGPNTGLAESVDGMDAQDSLSRRDHLGRHARHVVRERFRELEEQRSLAREREEAEQRRLVREREEAEREREGRQRELNIRRQERSILDEEMREGRRVERRLEERRLDENRDRQRLHNREVRRLNEFREQLRVDRERLQDDIERLRSERDRLQSGTEQIEERPSSGSEARQQSDTSLARRELREQMRVDSERLEAEIEQLRNERDRLRSGREQIEESLSSNSEERQQADTSLAGREQVQRSDAPSTGERERLLEQLEVEAYGRGVMQSGLEEADSFIININYDGLGDRERSHDEFQEPEPAYRDIGGLEVVDNVEQLERLDAEGHGSWDGLLITPDPQSPNPSSSFASTAASSSQRPSMSTSISSLHESQPLTNGDCDTALDSETEDELAQQGLEWFRRPRTNRTHGRGL</sequence>
<feature type="compositionally biased region" description="Acidic residues" evidence="1">
    <location>
        <begin position="558"/>
        <end position="568"/>
    </location>
</feature>
<feature type="compositionally biased region" description="Basic and acidic residues" evidence="1">
    <location>
        <begin position="383"/>
        <end position="393"/>
    </location>
</feature>
<feature type="region of interest" description="Disordered" evidence="1">
    <location>
        <begin position="505"/>
        <end position="589"/>
    </location>
</feature>
<organism evidence="2 3">
    <name type="scientific">Sclerotinia trifoliorum</name>
    <dbReference type="NCBI Taxonomy" id="28548"/>
    <lineage>
        <taxon>Eukaryota</taxon>
        <taxon>Fungi</taxon>
        <taxon>Dikarya</taxon>
        <taxon>Ascomycota</taxon>
        <taxon>Pezizomycotina</taxon>
        <taxon>Leotiomycetes</taxon>
        <taxon>Helotiales</taxon>
        <taxon>Sclerotiniaceae</taxon>
        <taxon>Sclerotinia</taxon>
    </lineage>
</organism>
<evidence type="ECO:0000313" key="2">
    <source>
        <dbReference type="EMBL" id="CAD6441346.1"/>
    </source>
</evidence>